<gene>
    <name evidence="2" type="ORF">EVAR_100963_1</name>
</gene>
<accession>A0A4C2ABD3</accession>
<dbReference type="AlphaFoldDB" id="A0A4C2ABD3"/>
<proteinExistence type="predicted"/>
<feature type="region of interest" description="Disordered" evidence="1">
    <location>
        <begin position="125"/>
        <end position="165"/>
    </location>
</feature>
<reference evidence="2 3" key="1">
    <citation type="journal article" date="2019" name="Commun. Biol.">
        <title>The bagworm genome reveals a unique fibroin gene that provides high tensile strength.</title>
        <authorList>
            <person name="Kono N."/>
            <person name="Nakamura H."/>
            <person name="Ohtoshi R."/>
            <person name="Tomita M."/>
            <person name="Numata K."/>
            <person name="Arakawa K."/>
        </authorList>
    </citation>
    <scope>NUCLEOTIDE SEQUENCE [LARGE SCALE GENOMIC DNA]</scope>
</reference>
<keyword evidence="3" id="KW-1185">Reference proteome</keyword>
<organism evidence="2 3">
    <name type="scientific">Eumeta variegata</name>
    <name type="common">Bagworm moth</name>
    <name type="synonym">Eumeta japonica</name>
    <dbReference type="NCBI Taxonomy" id="151549"/>
    <lineage>
        <taxon>Eukaryota</taxon>
        <taxon>Metazoa</taxon>
        <taxon>Ecdysozoa</taxon>
        <taxon>Arthropoda</taxon>
        <taxon>Hexapoda</taxon>
        <taxon>Insecta</taxon>
        <taxon>Pterygota</taxon>
        <taxon>Neoptera</taxon>
        <taxon>Endopterygota</taxon>
        <taxon>Lepidoptera</taxon>
        <taxon>Glossata</taxon>
        <taxon>Ditrysia</taxon>
        <taxon>Tineoidea</taxon>
        <taxon>Psychidae</taxon>
        <taxon>Oiketicinae</taxon>
        <taxon>Eumeta</taxon>
    </lineage>
</organism>
<evidence type="ECO:0000313" key="2">
    <source>
        <dbReference type="EMBL" id="GBP97142.1"/>
    </source>
</evidence>
<feature type="compositionally biased region" description="Basic and acidic residues" evidence="1">
    <location>
        <begin position="131"/>
        <end position="157"/>
    </location>
</feature>
<name>A0A4C2ABD3_EUMVA</name>
<evidence type="ECO:0000256" key="1">
    <source>
        <dbReference type="SAM" id="MobiDB-lite"/>
    </source>
</evidence>
<comment type="caution">
    <text evidence="2">The sequence shown here is derived from an EMBL/GenBank/DDBJ whole genome shotgun (WGS) entry which is preliminary data.</text>
</comment>
<evidence type="ECO:0000313" key="3">
    <source>
        <dbReference type="Proteomes" id="UP000299102"/>
    </source>
</evidence>
<protein>
    <submittedName>
        <fullName evidence="2">Uncharacterized protein</fullName>
    </submittedName>
</protein>
<dbReference type="EMBL" id="BGZK01002880">
    <property type="protein sequence ID" value="GBP97142.1"/>
    <property type="molecule type" value="Genomic_DNA"/>
</dbReference>
<sequence length="165" mass="18778">MDRMTRESITTTKLERTVEARSKVVKYPSYLESENAERVSSVEEIVGNLKAEKPQDEKKYIVVAETASDLDEFGCRGRTRRFNICLQIYIVLPQAGAGYGWEFAFRLLTTNSCITLAKSLYTELSTTTDDTESHDRSYGRRGDMADRQEPRPRERSSVLHLGATI</sequence>
<dbReference type="Proteomes" id="UP000299102">
    <property type="component" value="Unassembled WGS sequence"/>
</dbReference>